<protein>
    <submittedName>
        <fullName evidence="2">Membrane protein</fullName>
    </submittedName>
</protein>
<gene>
    <name evidence="2" type="ORF">AW08_01466</name>
</gene>
<feature type="transmembrane region" description="Helical" evidence="1">
    <location>
        <begin position="32"/>
        <end position="52"/>
    </location>
</feature>
<evidence type="ECO:0000313" key="2">
    <source>
        <dbReference type="EMBL" id="EXI68248.1"/>
    </source>
</evidence>
<sequence length="114" mass="12580">MIRVFYLAACGSLIALIFLCLAWELRLAPVVPGGTWLALKCLPLLAPLFGILNGRRYTYQWASMLILLYLTEGIVRATTEHGAAQLLAIAEIFLASIFFCSCVGYARLTRPSAR</sequence>
<evidence type="ECO:0000256" key="1">
    <source>
        <dbReference type="SAM" id="Phobius"/>
    </source>
</evidence>
<proteinExistence type="predicted"/>
<dbReference type="EMBL" id="JFAX01000006">
    <property type="protein sequence ID" value="EXI68248.1"/>
    <property type="molecule type" value="Genomic_DNA"/>
</dbReference>
<feature type="transmembrane region" description="Helical" evidence="1">
    <location>
        <begin position="83"/>
        <end position="106"/>
    </location>
</feature>
<dbReference type="Proteomes" id="UP000020218">
    <property type="component" value="Unassembled WGS sequence"/>
</dbReference>
<accession>A0A011MEL6</accession>
<organism evidence="2 3">
    <name type="scientific">Candidatus Accumulibacter adjunctus</name>
    <dbReference type="NCBI Taxonomy" id="1454001"/>
    <lineage>
        <taxon>Bacteria</taxon>
        <taxon>Pseudomonadati</taxon>
        <taxon>Pseudomonadota</taxon>
        <taxon>Betaproteobacteria</taxon>
        <taxon>Candidatus Accumulibacter</taxon>
    </lineage>
</organism>
<dbReference type="STRING" id="1454001.AW08_01466"/>
<reference evidence="2" key="1">
    <citation type="submission" date="2014-02" db="EMBL/GenBank/DDBJ databases">
        <title>Expanding our view of genomic diversity in Candidatus Accumulibacter clades.</title>
        <authorList>
            <person name="Skennerton C.T."/>
            <person name="Barr J.J."/>
            <person name="Slater F.R."/>
            <person name="Bond P.L."/>
            <person name="Tyson G.W."/>
        </authorList>
    </citation>
    <scope>NUCLEOTIDE SEQUENCE [LARGE SCALE GENOMIC DNA]</scope>
</reference>
<keyword evidence="1" id="KW-1133">Transmembrane helix</keyword>
<dbReference type="PATRIC" id="fig|1454001.3.peg.1338"/>
<keyword evidence="1" id="KW-0812">Transmembrane</keyword>
<dbReference type="AlphaFoldDB" id="A0A011MEL6"/>
<feature type="transmembrane region" description="Helical" evidence="1">
    <location>
        <begin position="59"/>
        <end position="77"/>
    </location>
</feature>
<comment type="caution">
    <text evidence="2">The sequence shown here is derived from an EMBL/GenBank/DDBJ whole genome shotgun (WGS) entry which is preliminary data.</text>
</comment>
<keyword evidence="1" id="KW-0472">Membrane</keyword>
<keyword evidence="3" id="KW-1185">Reference proteome</keyword>
<name>A0A011MEL6_9PROT</name>
<evidence type="ECO:0000313" key="3">
    <source>
        <dbReference type="Proteomes" id="UP000020218"/>
    </source>
</evidence>
<dbReference type="Pfam" id="PF09842">
    <property type="entry name" value="DUF2069"/>
    <property type="match status" value="1"/>
</dbReference>
<dbReference type="InterPro" id="IPR018643">
    <property type="entry name" value="DUF2069_membrane"/>
</dbReference>